<dbReference type="Proteomes" id="UP000838763">
    <property type="component" value="Unassembled WGS sequence"/>
</dbReference>
<feature type="compositionally biased region" description="Basic and acidic residues" evidence="2">
    <location>
        <begin position="912"/>
        <end position="931"/>
    </location>
</feature>
<feature type="region of interest" description="Disordered" evidence="2">
    <location>
        <begin position="169"/>
        <end position="199"/>
    </location>
</feature>
<accession>A0A9P1GZB1</accession>
<comment type="caution">
    <text evidence="3">The sequence shown here is derived from an EMBL/GenBank/DDBJ whole genome shotgun (WGS) entry which is preliminary data.</text>
</comment>
<organism evidence="3 4">
    <name type="scientific">Parascedosporium putredinis</name>
    <dbReference type="NCBI Taxonomy" id="1442378"/>
    <lineage>
        <taxon>Eukaryota</taxon>
        <taxon>Fungi</taxon>
        <taxon>Dikarya</taxon>
        <taxon>Ascomycota</taxon>
        <taxon>Pezizomycotina</taxon>
        <taxon>Sordariomycetes</taxon>
        <taxon>Hypocreomycetidae</taxon>
        <taxon>Microascales</taxon>
        <taxon>Microascaceae</taxon>
        <taxon>Parascedosporium</taxon>
    </lineage>
</organism>
<evidence type="ECO:0000313" key="4">
    <source>
        <dbReference type="Proteomes" id="UP000838763"/>
    </source>
</evidence>
<evidence type="ECO:0000256" key="1">
    <source>
        <dbReference type="SAM" id="Coils"/>
    </source>
</evidence>
<feature type="compositionally biased region" description="Acidic residues" evidence="2">
    <location>
        <begin position="995"/>
        <end position="1020"/>
    </location>
</feature>
<proteinExistence type="predicted"/>
<feature type="compositionally biased region" description="Polar residues" evidence="2">
    <location>
        <begin position="1450"/>
        <end position="1464"/>
    </location>
</feature>
<feature type="compositionally biased region" description="Basic and acidic residues" evidence="2">
    <location>
        <begin position="943"/>
        <end position="966"/>
    </location>
</feature>
<feature type="region of interest" description="Disordered" evidence="2">
    <location>
        <begin position="912"/>
        <end position="1068"/>
    </location>
</feature>
<feature type="region of interest" description="Disordered" evidence="2">
    <location>
        <begin position="322"/>
        <end position="350"/>
    </location>
</feature>
<keyword evidence="4" id="KW-1185">Reference proteome</keyword>
<feature type="region of interest" description="Disordered" evidence="2">
    <location>
        <begin position="536"/>
        <end position="556"/>
    </location>
</feature>
<feature type="compositionally biased region" description="Low complexity" evidence="2">
    <location>
        <begin position="1514"/>
        <end position="1527"/>
    </location>
</feature>
<evidence type="ECO:0000256" key="2">
    <source>
        <dbReference type="SAM" id="MobiDB-lite"/>
    </source>
</evidence>
<feature type="region of interest" description="Disordered" evidence="2">
    <location>
        <begin position="91"/>
        <end position="114"/>
    </location>
</feature>
<feature type="coiled-coil region" evidence="1">
    <location>
        <begin position="136"/>
        <end position="163"/>
    </location>
</feature>
<feature type="region of interest" description="Disordered" evidence="2">
    <location>
        <begin position="692"/>
        <end position="723"/>
    </location>
</feature>
<feature type="compositionally biased region" description="Acidic residues" evidence="2">
    <location>
        <begin position="932"/>
        <end position="942"/>
    </location>
</feature>
<evidence type="ECO:0000313" key="3">
    <source>
        <dbReference type="EMBL" id="CAI4213092.1"/>
    </source>
</evidence>
<feature type="compositionally biased region" description="Acidic residues" evidence="2">
    <location>
        <begin position="1045"/>
        <end position="1057"/>
    </location>
</feature>
<protein>
    <submittedName>
        <fullName evidence="3">Uncharacterized protein</fullName>
    </submittedName>
</protein>
<feature type="compositionally biased region" description="Basic and acidic residues" evidence="2">
    <location>
        <begin position="91"/>
        <end position="113"/>
    </location>
</feature>
<feature type="region of interest" description="Disordered" evidence="2">
    <location>
        <begin position="1629"/>
        <end position="1669"/>
    </location>
</feature>
<reference evidence="3" key="1">
    <citation type="submission" date="2022-11" db="EMBL/GenBank/DDBJ databases">
        <authorList>
            <person name="Scott C."/>
            <person name="Bruce N."/>
        </authorList>
    </citation>
    <scope>NUCLEOTIDE SEQUENCE</scope>
</reference>
<sequence>MAYPVDVAALVAEMSDTLSTIRSTIDTLSSADHHSRLDQLEHQRDSTLAALRANFEREGDDLAAKRRKERDDLAERRRREDEEILARRKREDEDLAMRDEQEDGERQNRHVTETDDVEDEMDGLMEVIELEAQAVLDEGRDKLARLEDRRRELNRLIDEQMKVPLPSIPTRRRSRTNRTMDSAITSKPPPEPTQATLGEPLNNHVKATKEPAPASAPVLAPVPELPRGADLADAATAAAAERDLPQLAEEEDVSDAFMPRDVTHGAREVVLEPKEFEVDAAAAQQRMRRARIGRTSVSRALPEEVPQVVAPVEPVVAKEEPVYHEELTPESPVRSLPTVQEPTLEERVIEERFVEPVVSNPADEFSPPQSPASESNVVEQTIDMGRDTIALALTSDERVETPRAEVYASFVDRSVHESMSNYAAADSGSPVRNYQEGYRSYYEEESYERSPGSPVVLVHDAPYDEPVVEESQVISEEPHRVMEDEYDSRPSSRTSSIVESAPPVLEIRSVVTEVPVEVVIEEVASVEEPITQHTTEAQVVQEREAPTSPAFDLDRQSPAEQYAATFGHPEPEIYSEDELQDAFDHDEDAPVVMQTRQMSPTYVEQAEILMAQAAVMYGQREVEVAYEDQVYVEVPQTVQHVMEAKVSPMEDETLIQREDSRYLEPRMDEDVAIDSFSSAETEAEEEYAHVQNVQDVTHEQKPTAPVMSDEDSAAEIDNAPTPSQKLQVDLADYKMEFDAAVENVQLPNGTWSVGVHDDAVYQSMVDEYLAPKSYPHNPTPSELPEDVDAPEDLREEMYYTEKTYEVPYLNSPRAESELTYGDDEDEADNFGLDYARRPDALVEDVVIEQFATYADTYEVPQLDPIRDVPSFHSPVYERGMGSGDYEDRVFEDQVYEDQVYEDQVYEDRVYGDRTYEDESEVENFRDQGARSDDDDEEDDEFELERFRSGEQRHFEQDSEPEHFRGQDEDDATNSDYASEPEIPRAAAAAAAAAAVEEEEDYDDDDSEGSDQEAFEPEAEPVQEVPVLAGAAGQATPEPEARAAEEEPVQESSADAEIDQVAQVAQGTAAEDVVPAQEVAAVEDSDARELAQVSPVADISDISDASDASDREAVEEAAHVDWAREALPDMAQRSDGAGGTPDAALARFRETFARFRKAVAPSIERRFSQLEEPAPKVLEELRLASPALNGVMREQQSVAAQLDNGAWVTDPTEEEYRSASAAVAAGSVETREVLESPAEVEERGLMVEETPGLEMSDSFTETPLTEQVVTPEEIGHAAQPAVSSLYESMMRDGDSTEAEVSVDKVPSLPVVIDTLPLETSWAPNDQSVHDHEHTYTTTYSYENHVIYEEDHPAAAFEARMAQYSDTLTAGDTTTDKELFESDDESDYQSQASVYADGIQDVHHQRGSVSPEIVPAASLIDAELMSYEEMRPVDYTSENSPSATSDPEDNSDVSPLSKSGGCSSIPQARGLAFSRHNPDRPVTPPGQTATESYGTMADSPQVPWDASGQIDSTPMSLVSQSTISSSSESPVHASLPIDNHEPVIRDSWPAPIGHHPFEGHDMHVPSPLQYHDDPKAVSEENLPTPIATQMPHNALARNSFAAHSATSSPARSRPSSGIFSFPLKRAATVGAAAAKSPGYDVPGERRRGGFLNEHEDEIDERSALLSGVDDN</sequence>
<feature type="compositionally biased region" description="Low complexity" evidence="2">
    <location>
        <begin position="985"/>
        <end position="994"/>
    </location>
</feature>
<gene>
    <name evidence="3" type="ORF">PPNO1_LOCUS2844</name>
</gene>
<dbReference type="OrthoDB" id="4849666at2759"/>
<feature type="compositionally biased region" description="Polar residues" evidence="2">
    <location>
        <begin position="1434"/>
        <end position="1443"/>
    </location>
</feature>
<feature type="region of interest" description="Disordered" evidence="2">
    <location>
        <begin position="358"/>
        <end position="377"/>
    </location>
</feature>
<name>A0A9P1GZB1_9PEZI</name>
<keyword evidence="1" id="KW-0175">Coiled coil</keyword>
<feature type="region of interest" description="Disordered" evidence="2">
    <location>
        <begin position="1432"/>
        <end position="1533"/>
    </location>
</feature>
<dbReference type="EMBL" id="CALLCH030000007">
    <property type="protein sequence ID" value="CAI4213092.1"/>
    <property type="molecule type" value="Genomic_DNA"/>
</dbReference>